<feature type="non-terminal residue" evidence="1">
    <location>
        <position position="1"/>
    </location>
</feature>
<organism evidence="1 2">
    <name type="scientific">Cirrhinus mrigala</name>
    <name type="common">Mrigala</name>
    <dbReference type="NCBI Taxonomy" id="683832"/>
    <lineage>
        <taxon>Eukaryota</taxon>
        <taxon>Metazoa</taxon>
        <taxon>Chordata</taxon>
        <taxon>Craniata</taxon>
        <taxon>Vertebrata</taxon>
        <taxon>Euteleostomi</taxon>
        <taxon>Actinopterygii</taxon>
        <taxon>Neopterygii</taxon>
        <taxon>Teleostei</taxon>
        <taxon>Ostariophysi</taxon>
        <taxon>Cypriniformes</taxon>
        <taxon>Cyprinidae</taxon>
        <taxon>Labeoninae</taxon>
        <taxon>Labeonini</taxon>
        <taxon>Cirrhinus</taxon>
    </lineage>
</organism>
<dbReference type="Proteomes" id="UP001529510">
    <property type="component" value="Unassembled WGS sequence"/>
</dbReference>
<evidence type="ECO:0000313" key="1">
    <source>
        <dbReference type="EMBL" id="KAL0188107.1"/>
    </source>
</evidence>
<reference evidence="1 2" key="1">
    <citation type="submission" date="2024-05" db="EMBL/GenBank/DDBJ databases">
        <title>Genome sequencing and assembly of Indian major carp, Cirrhinus mrigala (Hamilton, 1822).</title>
        <authorList>
            <person name="Mohindra V."/>
            <person name="Chowdhury L.M."/>
            <person name="Lal K."/>
            <person name="Jena J.K."/>
        </authorList>
    </citation>
    <scope>NUCLEOTIDE SEQUENCE [LARGE SCALE GENOMIC DNA]</scope>
    <source>
        <strain evidence="1">CM1030</strain>
        <tissue evidence="1">Blood</tissue>
    </source>
</reference>
<evidence type="ECO:0000313" key="2">
    <source>
        <dbReference type="Proteomes" id="UP001529510"/>
    </source>
</evidence>
<name>A0ABD0QPE0_CIRMR</name>
<keyword evidence="2" id="KW-1185">Reference proteome</keyword>
<comment type="caution">
    <text evidence="1">The sequence shown here is derived from an EMBL/GenBank/DDBJ whole genome shotgun (WGS) entry which is preliminary data.</text>
</comment>
<proteinExistence type="predicted"/>
<evidence type="ECO:0008006" key="3">
    <source>
        <dbReference type="Google" id="ProtNLM"/>
    </source>
</evidence>
<sequence length="123" mass="13483">TTTGAFSISDQLFSGSSSVNEYTLHFRTLVTSCWNETALLGAYRQGLNPDIRATMALYDDSIGLESFLQRTTRVSQWLATCQPSVTARQPASVAASSPVPEPMQIDCTRLSRIEGHRRLSNGL</sequence>
<accession>A0ABD0QPE0</accession>
<dbReference type="EMBL" id="JAMKFB020000007">
    <property type="protein sequence ID" value="KAL0188107.1"/>
    <property type="molecule type" value="Genomic_DNA"/>
</dbReference>
<gene>
    <name evidence="1" type="ORF">M9458_015206</name>
</gene>
<protein>
    <recommendedName>
        <fullName evidence="3">Retrotransposon gag domain-containing protein</fullName>
    </recommendedName>
</protein>
<dbReference type="AlphaFoldDB" id="A0ABD0QPE0"/>